<protein>
    <submittedName>
        <fullName evidence="2">Uncharacterized protein</fullName>
    </submittedName>
</protein>
<dbReference type="EMBL" id="FZOQ01000007">
    <property type="protein sequence ID" value="SNS47158.1"/>
    <property type="molecule type" value="Genomic_DNA"/>
</dbReference>
<evidence type="ECO:0000313" key="3">
    <source>
        <dbReference type="Proteomes" id="UP000198432"/>
    </source>
</evidence>
<feature type="transmembrane region" description="Helical" evidence="1">
    <location>
        <begin position="12"/>
        <end position="30"/>
    </location>
</feature>
<keyword evidence="1" id="KW-0472">Membrane</keyword>
<evidence type="ECO:0000256" key="1">
    <source>
        <dbReference type="SAM" id="Phobius"/>
    </source>
</evidence>
<dbReference type="Proteomes" id="UP000198432">
    <property type="component" value="Unassembled WGS sequence"/>
</dbReference>
<sequence length="84" mass="9374">MGTNRNLSAVKHTLLYLLFFSVGFTFLQLWDTWKSLLTGTQVDWATTFSSLNVYSILSIALPVSVALGFARSKRIQKEKGSTSL</sequence>
<organism evidence="2 3">
    <name type="scientific">Pontibacter ummariensis</name>
    <dbReference type="NCBI Taxonomy" id="1610492"/>
    <lineage>
        <taxon>Bacteria</taxon>
        <taxon>Pseudomonadati</taxon>
        <taxon>Bacteroidota</taxon>
        <taxon>Cytophagia</taxon>
        <taxon>Cytophagales</taxon>
        <taxon>Hymenobacteraceae</taxon>
        <taxon>Pontibacter</taxon>
    </lineage>
</organism>
<dbReference type="AlphaFoldDB" id="A0A239ESD7"/>
<keyword evidence="1" id="KW-0812">Transmembrane</keyword>
<name>A0A239ESD7_9BACT</name>
<reference evidence="3" key="1">
    <citation type="submission" date="2017-06" db="EMBL/GenBank/DDBJ databases">
        <authorList>
            <person name="Varghese N."/>
            <person name="Submissions S."/>
        </authorList>
    </citation>
    <scope>NUCLEOTIDE SEQUENCE [LARGE SCALE GENOMIC DNA]</scope>
    <source>
        <strain evidence="3">NKM1</strain>
    </source>
</reference>
<proteinExistence type="predicted"/>
<feature type="transmembrane region" description="Helical" evidence="1">
    <location>
        <begin position="50"/>
        <end position="70"/>
    </location>
</feature>
<gene>
    <name evidence="2" type="ORF">SAMN06296052_10728</name>
</gene>
<keyword evidence="3" id="KW-1185">Reference proteome</keyword>
<evidence type="ECO:0000313" key="2">
    <source>
        <dbReference type="EMBL" id="SNS47158.1"/>
    </source>
</evidence>
<accession>A0A239ESD7</accession>
<keyword evidence="1" id="KW-1133">Transmembrane helix</keyword>